<evidence type="ECO:0000256" key="9">
    <source>
        <dbReference type="ARBA" id="ARBA00049401"/>
    </source>
</evidence>
<evidence type="ECO:0000256" key="3">
    <source>
        <dbReference type="ARBA" id="ARBA00022575"/>
    </source>
</evidence>
<organism evidence="10 11">
    <name type="scientific">Prauserella rugosa</name>
    <dbReference type="NCBI Taxonomy" id="43354"/>
    <lineage>
        <taxon>Bacteria</taxon>
        <taxon>Bacillati</taxon>
        <taxon>Actinomycetota</taxon>
        <taxon>Actinomycetes</taxon>
        <taxon>Pseudonocardiales</taxon>
        <taxon>Pseudonocardiaceae</taxon>
        <taxon>Prauserella</taxon>
    </lineage>
</organism>
<name>A0A660C549_9PSEU</name>
<comment type="cofactor">
    <cofactor evidence="1">
        <name>FMN</name>
        <dbReference type="ChEBI" id="CHEBI:58210"/>
    </cofactor>
</comment>
<dbReference type="Pfam" id="PF03060">
    <property type="entry name" value="NMO"/>
    <property type="match status" value="1"/>
</dbReference>
<dbReference type="Gene3D" id="3.20.20.70">
    <property type="entry name" value="Aldolase class I"/>
    <property type="match status" value="1"/>
</dbReference>
<dbReference type="PANTHER" id="PTHR42747:SF3">
    <property type="entry name" value="NITRONATE MONOOXYGENASE-RELATED"/>
    <property type="match status" value="1"/>
</dbReference>
<evidence type="ECO:0000313" key="10">
    <source>
        <dbReference type="EMBL" id="TWH18456.1"/>
    </source>
</evidence>
<comment type="caution">
    <text evidence="10">The sequence shown here is derived from an EMBL/GenBank/DDBJ whole genome shotgun (WGS) entry which is preliminary data.</text>
</comment>
<evidence type="ECO:0000313" key="11">
    <source>
        <dbReference type="Proteomes" id="UP000317303"/>
    </source>
</evidence>
<evidence type="ECO:0000256" key="2">
    <source>
        <dbReference type="ARBA" id="ARBA00009881"/>
    </source>
</evidence>
<keyword evidence="6" id="KW-0560">Oxidoreductase</keyword>
<dbReference type="GO" id="GO:0018580">
    <property type="term" value="F:nitronate monooxygenase activity"/>
    <property type="evidence" value="ECO:0007669"/>
    <property type="project" value="InterPro"/>
</dbReference>
<dbReference type="SUPFAM" id="SSF51412">
    <property type="entry name" value="Inosine monophosphate dehydrogenase (IMPDH)"/>
    <property type="match status" value="1"/>
</dbReference>
<dbReference type="PANTHER" id="PTHR42747">
    <property type="entry name" value="NITRONATE MONOOXYGENASE-RELATED"/>
    <property type="match status" value="1"/>
</dbReference>
<keyword evidence="5" id="KW-0288">FMN</keyword>
<gene>
    <name evidence="10" type="ORF">JD82_00274</name>
</gene>
<dbReference type="GO" id="GO:0009636">
    <property type="term" value="P:response to toxic substance"/>
    <property type="evidence" value="ECO:0007669"/>
    <property type="project" value="UniProtKB-KW"/>
</dbReference>
<dbReference type="InterPro" id="IPR004136">
    <property type="entry name" value="NMO"/>
</dbReference>
<evidence type="ECO:0000256" key="4">
    <source>
        <dbReference type="ARBA" id="ARBA00022630"/>
    </source>
</evidence>
<reference evidence="10 11" key="1">
    <citation type="submission" date="2019-07" db="EMBL/GenBank/DDBJ databases">
        <title>R&amp;d 2014.</title>
        <authorList>
            <person name="Klenk H.-P."/>
        </authorList>
    </citation>
    <scope>NUCLEOTIDE SEQUENCE [LARGE SCALE GENOMIC DNA]</scope>
    <source>
        <strain evidence="10 11">DSM 43194</strain>
    </source>
</reference>
<evidence type="ECO:0000256" key="7">
    <source>
        <dbReference type="ARBA" id="ARBA00023033"/>
    </source>
</evidence>
<evidence type="ECO:0000256" key="6">
    <source>
        <dbReference type="ARBA" id="ARBA00023002"/>
    </source>
</evidence>
<dbReference type="InterPro" id="IPR013785">
    <property type="entry name" value="Aldolase_TIM"/>
</dbReference>
<keyword evidence="4" id="KW-0285">Flavoprotein</keyword>
<dbReference type="CDD" id="cd04730">
    <property type="entry name" value="NPD_like"/>
    <property type="match status" value="1"/>
</dbReference>
<comment type="catalytic activity">
    <reaction evidence="9">
        <text>3 propionate 3-nitronate + 3 O2 + H2O = 3 3-oxopropanoate + 2 nitrate + nitrite + H2O2 + 3 H(+)</text>
        <dbReference type="Rhea" id="RHEA:57332"/>
        <dbReference type="ChEBI" id="CHEBI:15377"/>
        <dbReference type="ChEBI" id="CHEBI:15378"/>
        <dbReference type="ChEBI" id="CHEBI:15379"/>
        <dbReference type="ChEBI" id="CHEBI:16240"/>
        <dbReference type="ChEBI" id="CHEBI:16301"/>
        <dbReference type="ChEBI" id="CHEBI:17632"/>
        <dbReference type="ChEBI" id="CHEBI:33190"/>
        <dbReference type="ChEBI" id="CHEBI:136067"/>
    </reaction>
</comment>
<proteinExistence type="inferred from homology"/>
<comment type="similarity">
    <text evidence="2">Belongs to the nitronate monooxygenase family. NMO class I subfamily.</text>
</comment>
<dbReference type="Proteomes" id="UP000317303">
    <property type="component" value="Unassembled WGS sequence"/>
</dbReference>
<evidence type="ECO:0000256" key="8">
    <source>
        <dbReference type="ARBA" id="ARBA00031155"/>
    </source>
</evidence>
<evidence type="ECO:0000256" key="5">
    <source>
        <dbReference type="ARBA" id="ARBA00022643"/>
    </source>
</evidence>
<keyword evidence="7 10" id="KW-0503">Monooxygenase</keyword>
<accession>A0A660C549</accession>
<keyword evidence="11" id="KW-1185">Reference proteome</keyword>
<keyword evidence="3" id="KW-0216">Detoxification</keyword>
<sequence length="353" mass="36388">MRGMFESLRVPVIAAPMAGGPSTPELVASVVRAGGFGFLAGGYLTAAALSDQIHKTREMAGETFGVNLFVPGVRTMVNVTPYAERLREEAERYGVRPGPGRWDDDGYAAKLDLLVDSRVPVVSFTFGTPVAADIERLHDVGTLVCVTVTTPEEARDAAAAGADVLCVQGFEAGGHRAVFDDDPAQDAGGALLGLLAALRLVRAETDLPLVAAGGLVHGADVAAVLTAGAVAAQLGTAFLRAEEAGTNATYRAALDAAGRATAITRAFSGRPARGLENRFMRDNSASAPAAYPQLNNISKPIRAAATAAGDPEAMSLWAGQTYAQARTAPASEIVDGLAAEAREAVAATARRFG</sequence>
<evidence type="ECO:0000256" key="1">
    <source>
        <dbReference type="ARBA" id="ARBA00001917"/>
    </source>
</evidence>
<dbReference type="EMBL" id="VLJV01000001">
    <property type="protein sequence ID" value="TWH18456.1"/>
    <property type="molecule type" value="Genomic_DNA"/>
</dbReference>
<dbReference type="AlphaFoldDB" id="A0A660C549"/>
<protein>
    <recommendedName>
        <fullName evidence="8">Propionate 3-nitronate monooxygenase</fullName>
    </recommendedName>
</protein>